<sequence>MKCAVCQTAHFFFLIDPEEEAFLKGALEAGKPGLKAPKAGVLRE</sequence>
<evidence type="ECO:0000313" key="2">
    <source>
        <dbReference type="EMBL" id="MCZ2689223.1"/>
    </source>
</evidence>
<name>A0A9Q4JJ14_BACFG</name>
<organism evidence="2 3">
    <name type="scientific">Bacteroides fragilis</name>
    <dbReference type="NCBI Taxonomy" id="817"/>
    <lineage>
        <taxon>Bacteria</taxon>
        <taxon>Pseudomonadati</taxon>
        <taxon>Bacteroidota</taxon>
        <taxon>Bacteroidia</taxon>
        <taxon>Bacteroidales</taxon>
        <taxon>Bacteroidaceae</taxon>
        <taxon>Bacteroides</taxon>
    </lineage>
</organism>
<evidence type="ECO:0000313" key="1">
    <source>
        <dbReference type="EMBL" id="MCZ2654946.1"/>
    </source>
</evidence>
<dbReference type="Proteomes" id="UP001075704">
    <property type="component" value="Unassembled WGS sequence"/>
</dbReference>
<dbReference type="GeneID" id="99670405"/>
<protein>
    <submittedName>
        <fullName evidence="2">Uncharacterized protein</fullName>
    </submittedName>
</protein>
<gene>
    <name evidence="1" type="ORF">O1422_12315</name>
    <name evidence="2" type="ORF">O1433_17130</name>
</gene>
<dbReference type="RefSeq" id="WP_005775568.1">
    <property type="nucleotide sequence ID" value="NZ_CAEUHN010000018.1"/>
</dbReference>
<dbReference type="EMBL" id="JAPUAC010000008">
    <property type="protein sequence ID" value="MCZ2654946.1"/>
    <property type="molecule type" value="Genomic_DNA"/>
</dbReference>
<reference evidence="2" key="1">
    <citation type="submission" date="2022-12" db="EMBL/GenBank/DDBJ databases">
        <title>Development of a Multilocus Sequence Typing Scheme for Bacteroides fragilis Based on Whole Genome Sequencing Data and Clinical Application.</title>
        <authorList>
            <person name="Nielsen F.D."/>
            <person name="Justesen U.S."/>
        </authorList>
    </citation>
    <scope>NUCLEOTIDE SEQUENCE</scope>
    <source>
        <strain evidence="2">BF_AM_ODE_DK_2015_4</strain>
        <strain evidence="1">BF_BC_ODE_DK_2015_2</strain>
    </source>
</reference>
<dbReference type="AlphaFoldDB" id="A0A9Q4JJ14"/>
<dbReference type="EMBL" id="JAPTZU010000012">
    <property type="protein sequence ID" value="MCZ2689223.1"/>
    <property type="molecule type" value="Genomic_DNA"/>
</dbReference>
<evidence type="ECO:0000313" key="3">
    <source>
        <dbReference type="Proteomes" id="UP001079672"/>
    </source>
</evidence>
<proteinExistence type="predicted"/>
<comment type="caution">
    <text evidence="2">The sequence shown here is derived from an EMBL/GenBank/DDBJ whole genome shotgun (WGS) entry which is preliminary data.</text>
</comment>
<accession>A0A9Q4JJ14</accession>
<dbReference type="Proteomes" id="UP001079672">
    <property type="component" value="Unassembled WGS sequence"/>
</dbReference>